<keyword evidence="3" id="KW-1185">Reference proteome</keyword>
<dbReference type="InterPro" id="IPR052985">
    <property type="entry name" value="CoA-trans_III_biosynth/detox"/>
</dbReference>
<dbReference type="EMBL" id="KZ678147">
    <property type="protein sequence ID" value="PSN60747.1"/>
    <property type="molecule type" value="Genomic_DNA"/>
</dbReference>
<proteinExistence type="inferred from homology"/>
<evidence type="ECO:0000313" key="3">
    <source>
        <dbReference type="Proteomes" id="UP000240883"/>
    </source>
</evidence>
<dbReference type="OrthoDB" id="2308815at2759"/>
<evidence type="ECO:0000256" key="1">
    <source>
        <dbReference type="ARBA" id="ARBA00008383"/>
    </source>
</evidence>
<name>A0A2T2N5L9_CORCC</name>
<dbReference type="InterPro" id="IPR023606">
    <property type="entry name" value="CoA-Trfase_III_dom_1_sf"/>
</dbReference>
<dbReference type="SUPFAM" id="SSF89796">
    <property type="entry name" value="CoA-transferase family III (CaiB/BaiF)"/>
    <property type="match status" value="2"/>
</dbReference>
<dbReference type="Pfam" id="PF02515">
    <property type="entry name" value="CoA_transf_3"/>
    <property type="match status" value="1"/>
</dbReference>
<dbReference type="PANTHER" id="PTHR48229:SF1">
    <property type="entry name" value="ALPHA METHYLACYL-COA RACEMASE-RELATED"/>
    <property type="match status" value="1"/>
</dbReference>
<dbReference type="PANTHER" id="PTHR48229">
    <property type="entry name" value="CAIB/BAIF FAMILY ENZYME (AFU_ORTHOLOGUE AFUA_1G05360)-RELATED"/>
    <property type="match status" value="1"/>
</dbReference>
<dbReference type="InterPro" id="IPR003673">
    <property type="entry name" value="CoA-Trfase_fam_III"/>
</dbReference>
<organism evidence="2 3">
    <name type="scientific">Corynespora cassiicola Philippines</name>
    <dbReference type="NCBI Taxonomy" id="1448308"/>
    <lineage>
        <taxon>Eukaryota</taxon>
        <taxon>Fungi</taxon>
        <taxon>Dikarya</taxon>
        <taxon>Ascomycota</taxon>
        <taxon>Pezizomycotina</taxon>
        <taxon>Dothideomycetes</taxon>
        <taxon>Pleosporomycetidae</taxon>
        <taxon>Pleosporales</taxon>
        <taxon>Corynesporascaceae</taxon>
        <taxon>Corynespora</taxon>
    </lineage>
</organism>
<protein>
    <submittedName>
        <fullName evidence="2">CoA-transferase family III</fullName>
    </submittedName>
</protein>
<dbReference type="Gene3D" id="3.40.50.10540">
    <property type="entry name" value="Crotonobetainyl-coa:carnitine coa-transferase, domain 1"/>
    <property type="match status" value="1"/>
</dbReference>
<dbReference type="AlphaFoldDB" id="A0A2T2N5L9"/>
<dbReference type="STRING" id="1448308.A0A2T2N5L9"/>
<comment type="similarity">
    <text evidence="1">Belongs to the CoA-transferase III family.</text>
</comment>
<dbReference type="Proteomes" id="UP000240883">
    <property type="component" value="Unassembled WGS sequence"/>
</dbReference>
<evidence type="ECO:0000313" key="2">
    <source>
        <dbReference type="EMBL" id="PSN60747.1"/>
    </source>
</evidence>
<keyword evidence="2" id="KW-0808">Transferase</keyword>
<dbReference type="GO" id="GO:0016740">
    <property type="term" value="F:transferase activity"/>
    <property type="evidence" value="ECO:0007669"/>
    <property type="project" value="UniProtKB-KW"/>
</dbReference>
<gene>
    <name evidence="2" type="ORF">BS50DRAFT_625778</name>
</gene>
<reference evidence="2 3" key="1">
    <citation type="journal article" date="2018" name="Front. Microbiol.">
        <title>Genome-Wide Analysis of Corynespora cassiicola Leaf Fall Disease Putative Effectors.</title>
        <authorList>
            <person name="Lopez D."/>
            <person name="Ribeiro S."/>
            <person name="Label P."/>
            <person name="Fumanal B."/>
            <person name="Venisse J.S."/>
            <person name="Kohler A."/>
            <person name="de Oliveira R.R."/>
            <person name="Labutti K."/>
            <person name="Lipzen A."/>
            <person name="Lail K."/>
            <person name="Bauer D."/>
            <person name="Ohm R.A."/>
            <person name="Barry K.W."/>
            <person name="Spatafora J."/>
            <person name="Grigoriev I.V."/>
            <person name="Martin F.M."/>
            <person name="Pujade-Renaud V."/>
        </authorList>
    </citation>
    <scope>NUCLEOTIDE SEQUENCE [LARGE SCALE GENOMIC DNA]</scope>
    <source>
        <strain evidence="2 3">Philippines</strain>
    </source>
</reference>
<sequence length="580" mass="63358">MSSSDRIPDVYGPGTYTDKTFTPVPEDTARIFRQIASQTPGFTQDESVLSKVKFTGEDFPVIPGPIKATSVAAALHAMCGVIGDEILTLRGSEDKNREITVNTTHAAFWFGCVATAYVGGEDIFSLVAQKKINDLYPEWENGALGAGPLKYRTTALYPTSDPKTWYSLHGSMSQAPVLKSIGIDPDKKFDSNDEAAQYIASFTKKFSPAELEMNNLMNGFCGSICFTPEQWNNSTMGKSLAAHPLVNVKKQTHAVPTPPVAFPPLDPNDKRPLAGVKVIEMTRVIAGPQVGTVLASFGADVIRLNAPHLPDINIFQLTLNAGKRTTTVDLRNESDRALLASLIADADVFLQGFRLGKMKKFGLGVEELLEMAGKRGKGIVYVSENCYGPDGYYRERPGWQQIADAAAGSAYVTGKALEITQDLPENEAVLPSLPISDMSTGILGALGAMLGLKRRAIEGGSYEVVASLAGVNAYALRPDVGLYPVETVKECQERFQWKPMRGSHHVLDLLLTVWDGWKRVLGSYLEEQSGWFQSFEKSPFKGERLSVLKPVVSLNGEEGPEWKSPSVPYGEHKLESMRWL</sequence>
<accession>A0A2T2N5L9</accession>